<dbReference type="CDD" id="cd07344">
    <property type="entry name" value="M48_yhfN_like"/>
    <property type="match status" value="1"/>
</dbReference>
<proteinExistence type="predicted"/>
<reference evidence="2 3" key="1">
    <citation type="submission" date="2016-10" db="EMBL/GenBank/DDBJ databases">
        <authorList>
            <person name="de Groot N.N."/>
        </authorList>
    </citation>
    <scope>NUCLEOTIDE SEQUENCE [LARGE SCALE GENOMIC DNA]</scope>
    <source>
        <strain evidence="2 3">EP1-55-1</strain>
    </source>
</reference>
<evidence type="ECO:0000313" key="3">
    <source>
        <dbReference type="Proteomes" id="UP000199227"/>
    </source>
</evidence>
<dbReference type="Pfam" id="PF01863">
    <property type="entry name" value="YgjP-like"/>
    <property type="match status" value="1"/>
</dbReference>
<name>A0A1I5PM45_9BACT</name>
<organism evidence="2 3">
    <name type="scientific">Hydrogenimonas thermophila</name>
    <dbReference type="NCBI Taxonomy" id="223786"/>
    <lineage>
        <taxon>Bacteria</taxon>
        <taxon>Pseudomonadati</taxon>
        <taxon>Campylobacterota</taxon>
        <taxon>Epsilonproteobacteria</taxon>
        <taxon>Campylobacterales</taxon>
        <taxon>Hydrogenimonadaceae</taxon>
        <taxon>Hydrogenimonas</taxon>
    </lineage>
</organism>
<gene>
    <name evidence="2" type="ORF">SAMN05216234_11619</name>
</gene>
<dbReference type="EMBL" id="FOXB01000016">
    <property type="protein sequence ID" value="SFP35093.1"/>
    <property type="molecule type" value="Genomic_DNA"/>
</dbReference>
<dbReference type="Gene3D" id="3.30.2010.10">
    <property type="entry name" value="Metalloproteases ('zincins'), catalytic domain"/>
    <property type="match status" value="1"/>
</dbReference>
<dbReference type="STRING" id="223786.SAMN05216234_11619"/>
<dbReference type="InterPro" id="IPR002725">
    <property type="entry name" value="YgjP-like_metallopeptidase"/>
</dbReference>
<evidence type="ECO:0000259" key="1">
    <source>
        <dbReference type="Pfam" id="PF01863"/>
    </source>
</evidence>
<feature type="domain" description="YgjP-like metallopeptidase" evidence="1">
    <location>
        <begin position="32"/>
        <end position="232"/>
    </location>
</feature>
<dbReference type="OrthoDB" id="5321643at2"/>
<accession>A0A1I5PM45</accession>
<dbReference type="PANTHER" id="PTHR30399">
    <property type="entry name" value="UNCHARACTERIZED PROTEIN YGJP"/>
    <property type="match status" value="1"/>
</dbReference>
<evidence type="ECO:0000313" key="2">
    <source>
        <dbReference type="EMBL" id="SFP35093.1"/>
    </source>
</evidence>
<keyword evidence="3" id="KW-1185">Reference proteome</keyword>
<dbReference type="RefSeq" id="WP_092912299.1">
    <property type="nucleotide sequence ID" value="NZ_CP136592.1"/>
</dbReference>
<dbReference type="InterPro" id="IPR053136">
    <property type="entry name" value="UTP_pyrophosphatase-like"/>
</dbReference>
<dbReference type="AlphaFoldDB" id="A0A1I5PM45"/>
<protein>
    <recommendedName>
        <fullName evidence="1">YgjP-like metallopeptidase domain-containing protein</fullName>
    </recommendedName>
</protein>
<dbReference type="PANTHER" id="PTHR30399:SF1">
    <property type="entry name" value="UTP PYROPHOSPHATASE"/>
    <property type="match status" value="1"/>
</dbReference>
<sequence>MLKQSFSERYFEYQCLDGTFLKCCHKRRAKQKNLYLRIKSDGTIEISTPYHFSKKEALKFLAQRESWVCSRLSHNLTYAKNNPTEYYDGCKIWFLGREFPVKLERSLKNSIEFKDDHFLFKAKEFDKLSVSLDRFYLRKAKEILPARVELFSNRMKLYPKDLKFRRYKRRLGCCSFDNVITLNSHLLRYDMPLIDYVIIHELAHIRHKHHQKSFWKLVEQYEPEWKMLRKQLV</sequence>
<dbReference type="Proteomes" id="UP000199227">
    <property type="component" value="Unassembled WGS sequence"/>
</dbReference>